<organism evidence="1 2">
    <name type="scientific">Haloarcula salinisoli</name>
    <dbReference type="NCBI Taxonomy" id="2487746"/>
    <lineage>
        <taxon>Archaea</taxon>
        <taxon>Methanobacteriati</taxon>
        <taxon>Methanobacteriota</taxon>
        <taxon>Stenosarchaea group</taxon>
        <taxon>Halobacteria</taxon>
        <taxon>Halobacteriales</taxon>
        <taxon>Haloarculaceae</taxon>
        <taxon>Haloarcula</taxon>
    </lineage>
</organism>
<dbReference type="Proteomes" id="UP000783863">
    <property type="component" value="Unassembled WGS sequence"/>
</dbReference>
<dbReference type="RefSeq" id="WP_220586715.1">
    <property type="nucleotide sequence ID" value="NZ_RKLQ01000001.1"/>
</dbReference>
<dbReference type="AlphaFoldDB" id="A0A8J7YFM5"/>
<dbReference type="PANTHER" id="PTHR37691">
    <property type="entry name" value="BLR3518 PROTEIN"/>
    <property type="match status" value="1"/>
</dbReference>
<dbReference type="InterPro" id="IPR003787">
    <property type="entry name" value="Sulphur_relay_DsrE/F-like"/>
</dbReference>
<gene>
    <name evidence="1" type="ORF">EGD98_02205</name>
</gene>
<evidence type="ECO:0000313" key="2">
    <source>
        <dbReference type="Proteomes" id="UP000783863"/>
    </source>
</evidence>
<evidence type="ECO:0000313" key="1">
    <source>
        <dbReference type="EMBL" id="MBX0302478.1"/>
    </source>
</evidence>
<comment type="caution">
    <text evidence="1">The sequence shown here is derived from an EMBL/GenBank/DDBJ whole genome shotgun (WGS) entry which is preliminary data.</text>
</comment>
<sequence length="119" mass="12850">MSTRSSILVHVSTDDIGEWQMALRNLVNLVNDDSVETPPELMEVVVNGPGVRFLLESSPEAAKVTRMAEAGVEIAACANSLDRFDHAAQELATGVTTVRSGVAEVVRVQQRGDTYLKLP</sequence>
<name>A0A8J7YFM5_9EURY</name>
<accession>A0A8J7YFM5</accession>
<reference evidence="1" key="1">
    <citation type="submission" date="2021-06" db="EMBL/GenBank/DDBJ databases">
        <title>Halomicroarcula sp. F24A a new haloarchaeum isolated from saline soil.</title>
        <authorList>
            <person name="Duran-Viseras A."/>
            <person name="Sanchez-Porro C."/>
            <person name="Ventosa A."/>
        </authorList>
    </citation>
    <scope>NUCLEOTIDE SEQUENCE</scope>
    <source>
        <strain evidence="1">F24A</strain>
    </source>
</reference>
<protein>
    <submittedName>
        <fullName evidence="1">DsrE family protein</fullName>
    </submittedName>
</protein>
<dbReference type="InterPro" id="IPR027396">
    <property type="entry name" value="DsrEFH-like"/>
</dbReference>
<dbReference type="PANTHER" id="PTHR37691:SF1">
    <property type="entry name" value="BLR3518 PROTEIN"/>
    <property type="match status" value="1"/>
</dbReference>
<dbReference type="EMBL" id="RKLQ01000001">
    <property type="protein sequence ID" value="MBX0302478.1"/>
    <property type="molecule type" value="Genomic_DNA"/>
</dbReference>
<dbReference type="SUPFAM" id="SSF75169">
    <property type="entry name" value="DsrEFH-like"/>
    <property type="match status" value="1"/>
</dbReference>
<proteinExistence type="predicted"/>
<keyword evidence="2" id="KW-1185">Reference proteome</keyword>
<dbReference type="Gene3D" id="3.40.1260.10">
    <property type="entry name" value="DsrEFH-like"/>
    <property type="match status" value="1"/>
</dbReference>
<dbReference type="Pfam" id="PF02635">
    <property type="entry name" value="DsrE"/>
    <property type="match status" value="1"/>
</dbReference>